<protein>
    <submittedName>
        <fullName evidence="2">Ketosynthase chain-length factor</fullName>
    </submittedName>
</protein>
<dbReference type="Pfam" id="PF02801">
    <property type="entry name" value="Ketoacyl-synt_C"/>
    <property type="match status" value="1"/>
</dbReference>
<organism evidence="2 3">
    <name type="scientific">Streptomyces coelicoflavus</name>
    <dbReference type="NCBI Taxonomy" id="285562"/>
    <lineage>
        <taxon>Bacteria</taxon>
        <taxon>Bacillati</taxon>
        <taxon>Actinomycetota</taxon>
        <taxon>Actinomycetes</taxon>
        <taxon>Kitasatosporales</taxon>
        <taxon>Streptomycetaceae</taxon>
        <taxon>Streptomyces</taxon>
    </lineage>
</organism>
<gene>
    <name evidence="2" type="ORF">G3I46_33905</name>
</gene>
<feature type="domain" description="Beta-ketoacyl synthase C-terminal" evidence="1">
    <location>
        <begin position="3"/>
        <end position="50"/>
    </location>
</feature>
<accession>A0A6N9UUV8</accession>
<dbReference type="InterPro" id="IPR016039">
    <property type="entry name" value="Thiolase-like"/>
</dbReference>
<dbReference type="AlphaFoldDB" id="A0A6N9UUV8"/>
<evidence type="ECO:0000313" key="2">
    <source>
        <dbReference type="EMBL" id="NEB21434.1"/>
    </source>
</evidence>
<dbReference type="GO" id="GO:0016747">
    <property type="term" value="F:acyltransferase activity, transferring groups other than amino-acyl groups"/>
    <property type="evidence" value="ECO:0007669"/>
    <property type="project" value="UniProtKB-ARBA"/>
</dbReference>
<feature type="non-terminal residue" evidence="2">
    <location>
        <position position="1"/>
    </location>
</feature>
<dbReference type="Gene3D" id="3.40.47.10">
    <property type="match status" value="1"/>
</dbReference>
<keyword evidence="3" id="KW-1185">Reference proteome</keyword>
<comment type="caution">
    <text evidence="2">The sequence shown here is derived from an EMBL/GenBank/DDBJ whole genome shotgun (WGS) entry which is preliminary data.</text>
</comment>
<sequence>ADALGPHAARVPVTAPKTGTGRAYCAAPVLDVATAVLAMEHGLIPPTPHVLDVCHDLDLVTGRARPAEPRTALVLARGLMGSNSALVLRRGVVPPGGR</sequence>
<dbReference type="Proteomes" id="UP000469545">
    <property type="component" value="Unassembled WGS sequence"/>
</dbReference>
<evidence type="ECO:0000259" key="1">
    <source>
        <dbReference type="Pfam" id="PF02801"/>
    </source>
</evidence>
<reference evidence="2 3" key="1">
    <citation type="submission" date="2020-01" db="EMBL/GenBank/DDBJ databases">
        <title>Insect and environment-associated Actinomycetes.</title>
        <authorList>
            <person name="Currrie C."/>
            <person name="Chevrette M."/>
            <person name="Carlson C."/>
            <person name="Stubbendieck R."/>
            <person name="Wendt-Pienkowski E."/>
        </authorList>
    </citation>
    <scope>NUCLEOTIDE SEQUENCE [LARGE SCALE GENOMIC DNA]</scope>
    <source>
        <strain evidence="2 3">SID14172</strain>
    </source>
</reference>
<proteinExistence type="predicted"/>
<dbReference type="SUPFAM" id="SSF53901">
    <property type="entry name" value="Thiolase-like"/>
    <property type="match status" value="1"/>
</dbReference>
<evidence type="ECO:0000313" key="3">
    <source>
        <dbReference type="Proteomes" id="UP000469545"/>
    </source>
</evidence>
<name>A0A6N9UUV8_9ACTN</name>
<dbReference type="InterPro" id="IPR014031">
    <property type="entry name" value="Ketoacyl_synth_C"/>
</dbReference>
<dbReference type="EMBL" id="JAAGMB010000788">
    <property type="protein sequence ID" value="NEB21434.1"/>
    <property type="molecule type" value="Genomic_DNA"/>
</dbReference>